<sequence length="148" mass="16731">MSQEKIKTNANVAVGQQLTFTAFGFAWYAQEPRTWRSAISKQQKSDAKLLVAFMKLFLSDGFVLDTTVPDYRDRVLTLGKHAEAAVLEFLVQQMITSRGAGAVMKHLRILHRSGVLNAKIERHQRLLQTTAIRDPAPRHTQDIFEPVV</sequence>
<organism evidence="1">
    <name type="scientific">Phytophthora nicotianae</name>
    <name type="common">Potato buckeye rot agent</name>
    <name type="synonym">Phytophthora parasitica</name>
    <dbReference type="NCBI Taxonomy" id="4792"/>
    <lineage>
        <taxon>Eukaryota</taxon>
        <taxon>Sar</taxon>
        <taxon>Stramenopiles</taxon>
        <taxon>Oomycota</taxon>
        <taxon>Peronosporomycetes</taxon>
        <taxon>Peronosporales</taxon>
        <taxon>Peronosporaceae</taxon>
        <taxon>Phytophthora</taxon>
    </lineage>
</organism>
<dbReference type="EMBL" id="KI678391">
    <property type="protein sequence ID" value="ETL99241.1"/>
    <property type="molecule type" value="Genomic_DNA"/>
</dbReference>
<name>W2LPD1_PHYNI</name>
<accession>W2LPD1</accession>
<gene>
    <name evidence="1" type="ORF">L917_03876</name>
</gene>
<dbReference type="OrthoDB" id="112166at2759"/>
<reference evidence="1" key="1">
    <citation type="submission" date="2013-11" db="EMBL/GenBank/DDBJ databases">
        <title>The Genome Sequence of Phytophthora parasitica CHvinca01.</title>
        <authorList>
            <consortium name="The Broad Institute Genomics Platform"/>
            <person name="Russ C."/>
            <person name="Tyler B."/>
            <person name="Panabieres F."/>
            <person name="Shan W."/>
            <person name="Tripathy S."/>
            <person name="Grunwald N."/>
            <person name="Machado M."/>
            <person name="Johnson C.S."/>
            <person name="Arredondo F."/>
            <person name="Hong C."/>
            <person name="Coffey M."/>
            <person name="Young S.K."/>
            <person name="Zeng Q."/>
            <person name="Gargeya S."/>
            <person name="Fitzgerald M."/>
            <person name="Abouelleil A."/>
            <person name="Alvarado L."/>
            <person name="Chapman S.B."/>
            <person name="Gainer-Dewar J."/>
            <person name="Goldberg J."/>
            <person name="Griggs A."/>
            <person name="Gujja S."/>
            <person name="Hansen M."/>
            <person name="Howarth C."/>
            <person name="Imamovic A."/>
            <person name="Ireland A."/>
            <person name="Larimer J."/>
            <person name="McCowan C."/>
            <person name="Murphy C."/>
            <person name="Pearson M."/>
            <person name="Poon T.W."/>
            <person name="Priest M."/>
            <person name="Roberts A."/>
            <person name="Saif S."/>
            <person name="Shea T."/>
            <person name="Sykes S."/>
            <person name="Wortman J."/>
            <person name="Nusbaum C."/>
            <person name="Birren B."/>
        </authorList>
    </citation>
    <scope>NUCLEOTIDE SEQUENCE [LARGE SCALE GENOMIC DNA]</scope>
    <source>
        <strain evidence="1">CHvinca01</strain>
    </source>
</reference>
<evidence type="ECO:0000313" key="1">
    <source>
        <dbReference type="EMBL" id="ETL99241.1"/>
    </source>
</evidence>
<dbReference type="AlphaFoldDB" id="W2LPD1"/>
<proteinExistence type="predicted"/>
<dbReference type="Proteomes" id="UP000054423">
    <property type="component" value="Unassembled WGS sequence"/>
</dbReference>
<dbReference type="VEuPathDB" id="FungiDB:PPTG_08174"/>
<protein>
    <submittedName>
        <fullName evidence="1">Uncharacterized protein</fullName>
    </submittedName>
</protein>